<evidence type="ECO:0000256" key="2">
    <source>
        <dbReference type="SAM" id="MobiDB-lite"/>
    </source>
</evidence>
<reference evidence="4" key="1">
    <citation type="journal article" date="2019" name="Int. J. Syst. Evol. Microbiol.">
        <title>The Global Catalogue of Microorganisms (GCM) 10K type strain sequencing project: providing services to taxonomists for standard genome sequencing and annotation.</title>
        <authorList>
            <consortium name="The Broad Institute Genomics Platform"/>
            <consortium name="The Broad Institute Genome Sequencing Center for Infectious Disease"/>
            <person name="Wu L."/>
            <person name="Ma J."/>
        </authorList>
    </citation>
    <scope>NUCLEOTIDE SEQUENCE [LARGE SCALE GENOMIC DNA]</scope>
    <source>
        <strain evidence="4">JCM 16548</strain>
    </source>
</reference>
<comment type="caution">
    <text evidence="3">The sequence shown here is derived from an EMBL/GenBank/DDBJ whole genome shotgun (WGS) entry which is preliminary data.</text>
</comment>
<dbReference type="EMBL" id="BAAAYX010000011">
    <property type="protein sequence ID" value="GAA3707666.1"/>
    <property type="molecule type" value="Genomic_DNA"/>
</dbReference>
<dbReference type="RefSeq" id="WP_344812912.1">
    <property type="nucleotide sequence ID" value="NZ_BAAAYX010000011.1"/>
</dbReference>
<keyword evidence="1" id="KW-0175">Coiled coil</keyword>
<accession>A0ABP7DQE8</accession>
<feature type="compositionally biased region" description="Basic residues" evidence="2">
    <location>
        <begin position="91"/>
        <end position="101"/>
    </location>
</feature>
<sequence length="114" mass="12566">MADQLTVDQAVERAMRAQDAKIAAIRELAEGRQTLADVKEEAARKLADLERQNAEQIGAAERDDIRLYNAATKAGWSTDELRKIGFDQPAKSRRVTQRRRQNNTAAVAAESAGS</sequence>
<name>A0ABP7DQE8_9ACTN</name>
<protein>
    <submittedName>
        <fullName evidence="3">Uncharacterized protein</fullName>
    </submittedName>
</protein>
<keyword evidence="4" id="KW-1185">Reference proteome</keyword>
<evidence type="ECO:0000256" key="1">
    <source>
        <dbReference type="SAM" id="Coils"/>
    </source>
</evidence>
<dbReference type="Proteomes" id="UP001500051">
    <property type="component" value="Unassembled WGS sequence"/>
</dbReference>
<proteinExistence type="predicted"/>
<evidence type="ECO:0000313" key="3">
    <source>
        <dbReference type="EMBL" id="GAA3707666.1"/>
    </source>
</evidence>
<gene>
    <name evidence="3" type="ORF">GCM10022204_27020</name>
</gene>
<feature type="region of interest" description="Disordered" evidence="2">
    <location>
        <begin position="87"/>
        <end position="114"/>
    </location>
</feature>
<evidence type="ECO:0000313" key="4">
    <source>
        <dbReference type="Proteomes" id="UP001500051"/>
    </source>
</evidence>
<organism evidence="3 4">
    <name type="scientific">Microlunatus aurantiacus</name>
    <dbReference type="NCBI Taxonomy" id="446786"/>
    <lineage>
        <taxon>Bacteria</taxon>
        <taxon>Bacillati</taxon>
        <taxon>Actinomycetota</taxon>
        <taxon>Actinomycetes</taxon>
        <taxon>Propionibacteriales</taxon>
        <taxon>Propionibacteriaceae</taxon>
        <taxon>Microlunatus</taxon>
    </lineage>
</organism>
<feature type="coiled-coil region" evidence="1">
    <location>
        <begin position="32"/>
        <end position="59"/>
    </location>
</feature>